<dbReference type="InterPro" id="IPR027443">
    <property type="entry name" value="IPNS-like_sf"/>
</dbReference>
<evidence type="ECO:0000313" key="9">
    <source>
        <dbReference type="Proteomes" id="UP001497457"/>
    </source>
</evidence>
<keyword evidence="4 5" id="KW-0408">Iron</keyword>
<dbReference type="GO" id="GO:0046872">
    <property type="term" value="F:metal ion binding"/>
    <property type="evidence" value="ECO:0007669"/>
    <property type="project" value="UniProtKB-KW"/>
</dbReference>
<keyword evidence="2 5" id="KW-0479">Metal-binding</keyword>
<dbReference type="InterPro" id="IPR044861">
    <property type="entry name" value="IPNS-like_FE2OG_OXY"/>
</dbReference>
<name>A0ABC9EG89_9POAL</name>
<dbReference type="InterPro" id="IPR026992">
    <property type="entry name" value="DIOX_N"/>
</dbReference>
<dbReference type="Proteomes" id="UP001497457">
    <property type="component" value="Chromosome 4rd"/>
</dbReference>
<feature type="region of interest" description="Disordered" evidence="6">
    <location>
        <begin position="21"/>
        <end position="41"/>
    </location>
</feature>
<evidence type="ECO:0000256" key="4">
    <source>
        <dbReference type="ARBA" id="ARBA00023004"/>
    </source>
</evidence>
<feature type="region of interest" description="Disordered" evidence="6">
    <location>
        <begin position="141"/>
        <end position="225"/>
    </location>
</feature>
<dbReference type="PROSITE" id="PS51471">
    <property type="entry name" value="FE2OG_OXY"/>
    <property type="match status" value="1"/>
</dbReference>
<feature type="compositionally biased region" description="Gly residues" evidence="6">
    <location>
        <begin position="147"/>
        <end position="163"/>
    </location>
</feature>
<proteinExistence type="inferred from homology"/>
<evidence type="ECO:0000256" key="1">
    <source>
        <dbReference type="ARBA" id="ARBA00001961"/>
    </source>
</evidence>
<dbReference type="Pfam" id="PF14226">
    <property type="entry name" value="DIOX_N"/>
    <property type="match status" value="1"/>
</dbReference>
<reference evidence="8 9" key="2">
    <citation type="submission" date="2024-10" db="EMBL/GenBank/DDBJ databases">
        <authorList>
            <person name="Ryan C."/>
        </authorList>
    </citation>
    <scope>NUCLEOTIDE SEQUENCE [LARGE SCALE GENOMIC DNA]</scope>
</reference>
<dbReference type="Gene3D" id="2.60.120.330">
    <property type="entry name" value="B-lactam Antibiotic, Isopenicillin N Synthase, Chain"/>
    <property type="match status" value="2"/>
</dbReference>
<evidence type="ECO:0000256" key="6">
    <source>
        <dbReference type="SAM" id="MobiDB-lite"/>
    </source>
</evidence>
<gene>
    <name evidence="8" type="ORF">URODEC1_LOCUS95077</name>
</gene>
<comment type="similarity">
    <text evidence="5">Belongs to the iron/ascorbate-dependent oxidoreductase family.</text>
</comment>
<dbReference type="EMBL" id="OZ075114">
    <property type="protein sequence ID" value="CAL5056506.1"/>
    <property type="molecule type" value="Genomic_DNA"/>
</dbReference>
<evidence type="ECO:0000256" key="5">
    <source>
        <dbReference type="RuleBase" id="RU003682"/>
    </source>
</evidence>
<organism evidence="8 9">
    <name type="scientific">Urochloa decumbens</name>
    <dbReference type="NCBI Taxonomy" id="240449"/>
    <lineage>
        <taxon>Eukaryota</taxon>
        <taxon>Viridiplantae</taxon>
        <taxon>Streptophyta</taxon>
        <taxon>Embryophyta</taxon>
        <taxon>Tracheophyta</taxon>
        <taxon>Spermatophyta</taxon>
        <taxon>Magnoliopsida</taxon>
        <taxon>Liliopsida</taxon>
        <taxon>Poales</taxon>
        <taxon>Poaceae</taxon>
        <taxon>PACMAD clade</taxon>
        <taxon>Panicoideae</taxon>
        <taxon>Panicodae</taxon>
        <taxon>Paniceae</taxon>
        <taxon>Melinidinae</taxon>
        <taxon>Urochloa</taxon>
    </lineage>
</organism>
<sequence length="355" mass="37086">MAAEPLSNGAAHRSVPEAYVFPADKRPGSSPSSAGAIPVVDLGDDDPDRIVKQIMDAGSEFGFFQVINHGVPEQVIASMVASAEEFFRLPAEEKMALYSTDSKKLPRFHTSLGNNHEELPLLARLPQARHLPHGAIQAKLARQAGQPQGGAGGLRADGEGGGSAHPPAHRGGAGPRRRRLLRGRGRAHRRAGDRERQPLRGVPGPEPDDGPGAPLRPGPNVVTVLADNGVPGLQALRRRRRGAGGGGGGGDGGWVDVAPVPGALVVNFGHQMEVVSNGAMRAGEHRVVTDARAARTSVAAFFMPAMGCAVAAAPGMVAAGEKPLFRTFTYGEFMGAYTAVAGDRDAVMARFQNKD</sequence>
<protein>
    <recommendedName>
        <fullName evidence="7">Fe2OG dioxygenase domain-containing protein</fullName>
    </recommendedName>
</protein>
<feature type="compositionally biased region" description="Basic residues" evidence="6">
    <location>
        <begin position="175"/>
        <end position="189"/>
    </location>
</feature>
<evidence type="ECO:0000256" key="3">
    <source>
        <dbReference type="ARBA" id="ARBA00023002"/>
    </source>
</evidence>
<feature type="domain" description="Fe2OG dioxygenase" evidence="7">
    <location>
        <begin position="186"/>
        <end position="304"/>
    </location>
</feature>
<keyword evidence="3 5" id="KW-0560">Oxidoreductase</keyword>
<dbReference type="SUPFAM" id="SSF51197">
    <property type="entry name" value="Clavaminate synthase-like"/>
    <property type="match status" value="2"/>
</dbReference>
<dbReference type="GO" id="GO:0016491">
    <property type="term" value="F:oxidoreductase activity"/>
    <property type="evidence" value="ECO:0007669"/>
    <property type="project" value="UniProtKB-KW"/>
</dbReference>
<comment type="cofactor">
    <cofactor evidence="1">
        <name>L-ascorbate</name>
        <dbReference type="ChEBI" id="CHEBI:38290"/>
    </cofactor>
</comment>
<evidence type="ECO:0000313" key="8">
    <source>
        <dbReference type="EMBL" id="CAL5056506.1"/>
    </source>
</evidence>
<evidence type="ECO:0000256" key="2">
    <source>
        <dbReference type="ARBA" id="ARBA00022723"/>
    </source>
</evidence>
<dbReference type="InterPro" id="IPR005123">
    <property type="entry name" value="Oxoglu/Fe-dep_dioxygenase_dom"/>
</dbReference>
<dbReference type="AlphaFoldDB" id="A0ABC9EG89"/>
<evidence type="ECO:0000259" key="7">
    <source>
        <dbReference type="PROSITE" id="PS51471"/>
    </source>
</evidence>
<accession>A0ABC9EG89</accession>
<keyword evidence="9" id="KW-1185">Reference proteome</keyword>
<reference evidence="9" key="1">
    <citation type="submission" date="2024-06" db="EMBL/GenBank/DDBJ databases">
        <authorList>
            <person name="Ryan C."/>
        </authorList>
    </citation>
    <scope>NUCLEOTIDE SEQUENCE [LARGE SCALE GENOMIC DNA]</scope>
</reference>
<dbReference type="Pfam" id="PF03171">
    <property type="entry name" value="2OG-FeII_Oxy"/>
    <property type="match status" value="1"/>
</dbReference>
<dbReference type="InterPro" id="IPR050231">
    <property type="entry name" value="Iron_ascorbate_oxido_reductase"/>
</dbReference>
<dbReference type="PANTHER" id="PTHR47990">
    <property type="entry name" value="2-OXOGLUTARATE (2OG) AND FE(II)-DEPENDENT OXYGENASE SUPERFAMILY PROTEIN-RELATED"/>
    <property type="match status" value="1"/>
</dbReference>